<dbReference type="InterPro" id="IPR000182">
    <property type="entry name" value="GNAT_dom"/>
</dbReference>
<gene>
    <name evidence="4" type="ORF">E7512_07035</name>
</gene>
<organism evidence="4 5">
    <name type="scientific">Faecalispora sporosphaeroides</name>
    <dbReference type="NCBI Taxonomy" id="1549"/>
    <lineage>
        <taxon>Bacteria</taxon>
        <taxon>Bacillati</taxon>
        <taxon>Bacillota</taxon>
        <taxon>Clostridia</taxon>
        <taxon>Eubacteriales</taxon>
        <taxon>Oscillospiraceae</taxon>
        <taxon>Faecalispora</taxon>
    </lineage>
</organism>
<sequence>MSAQTEQGPFVIRALREQDLPAVLEIWLSANLQAHGFIPEKYWRGNLPLVRRMLPRAQVLVCEAQGKIVGFSGINDRHIEGIFVDAPMRSRGIGKALLNEWKRRFPGLTLYVYEKNKSALAFYLREGFSKVRRQRDEETGEMECVMQWPGAGQ</sequence>
<evidence type="ECO:0000259" key="3">
    <source>
        <dbReference type="PROSITE" id="PS51186"/>
    </source>
</evidence>
<keyword evidence="1" id="KW-0808">Transferase</keyword>
<dbReference type="EMBL" id="SVNY01000003">
    <property type="protein sequence ID" value="MBE6833323.1"/>
    <property type="molecule type" value="Genomic_DNA"/>
</dbReference>
<accession>A0A928Q2U9</accession>
<comment type="caution">
    <text evidence="4">The sequence shown here is derived from an EMBL/GenBank/DDBJ whole genome shotgun (WGS) entry which is preliminary data.</text>
</comment>
<proteinExistence type="predicted"/>
<evidence type="ECO:0000256" key="1">
    <source>
        <dbReference type="ARBA" id="ARBA00022679"/>
    </source>
</evidence>
<dbReference type="Proteomes" id="UP000754750">
    <property type="component" value="Unassembled WGS sequence"/>
</dbReference>
<dbReference type="Gene3D" id="3.40.630.30">
    <property type="match status" value="1"/>
</dbReference>
<evidence type="ECO:0000256" key="2">
    <source>
        <dbReference type="ARBA" id="ARBA00023315"/>
    </source>
</evidence>
<dbReference type="AlphaFoldDB" id="A0A928Q2U9"/>
<name>A0A928Q2U9_9FIRM</name>
<dbReference type="PANTHER" id="PTHR43800">
    <property type="entry name" value="PEPTIDYL-LYSINE N-ACETYLTRANSFERASE YJAB"/>
    <property type="match status" value="1"/>
</dbReference>
<evidence type="ECO:0000313" key="4">
    <source>
        <dbReference type="EMBL" id="MBE6833323.1"/>
    </source>
</evidence>
<dbReference type="Pfam" id="PF13508">
    <property type="entry name" value="Acetyltransf_7"/>
    <property type="match status" value="1"/>
</dbReference>
<dbReference type="SUPFAM" id="SSF55729">
    <property type="entry name" value="Acyl-CoA N-acyltransferases (Nat)"/>
    <property type="match status" value="1"/>
</dbReference>
<evidence type="ECO:0000313" key="5">
    <source>
        <dbReference type="Proteomes" id="UP000754750"/>
    </source>
</evidence>
<reference evidence="4" key="1">
    <citation type="submission" date="2019-04" db="EMBL/GenBank/DDBJ databases">
        <title>Evolution of Biomass-Degrading Anaerobic Consortia Revealed by Metagenomics.</title>
        <authorList>
            <person name="Peng X."/>
        </authorList>
    </citation>
    <scope>NUCLEOTIDE SEQUENCE</scope>
    <source>
        <strain evidence="4">SIG551</strain>
    </source>
</reference>
<dbReference type="GO" id="GO:0016747">
    <property type="term" value="F:acyltransferase activity, transferring groups other than amino-acyl groups"/>
    <property type="evidence" value="ECO:0007669"/>
    <property type="project" value="InterPro"/>
</dbReference>
<dbReference type="PANTHER" id="PTHR43800:SF1">
    <property type="entry name" value="PEPTIDYL-LYSINE N-ACETYLTRANSFERASE YJAB"/>
    <property type="match status" value="1"/>
</dbReference>
<dbReference type="InterPro" id="IPR016181">
    <property type="entry name" value="Acyl_CoA_acyltransferase"/>
</dbReference>
<protein>
    <submittedName>
        <fullName evidence="4">GNAT family N-acetyltransferase</fullName>
    </submittedName>
</protein>
<dbReference type="CDD" id="cd04301">
    <property type="entry name" value="NAT_SF"/>
    <property type="match status" value="1"/>
</dbReference>
<feature type="domain" description="N-acetyltransferase" evidence="3">
    <location>
        <begin position="10"/>
        <end position="151"/>
    </location>
</feature>
<dbReference type="PROSITE" id="PS51186">
    <property type="entry name" value="GNAT"/>
    <property type="match status" value="1"/>
</dbReference>
<keyword evidence="2" id="KW-0012">Acyltransferase</keyword>
<dbReference type="RefSeq" id="WP_326840300.1">
    <property type="nucleotide sequence ID" value="NZ_SVNY01000003.1"/>
</dbReference>